<keyword evidence="1" id="KW-0732">Signal</keyword>
<protein>
    <submittedName>
        <fullName evidence="2">DUF3828 domain-containing protein</fullName>
    </submittedName>
</protein>
<feature type="chain" id="PRO_5046231750" evidence="1">
    <location>
        <begin position="27"/>
        <end position="179"/>
    </location>
</feature>
<name>A0ABT2AII8_9BURK</name>
<feature type="signal peptide" evidence="1">
    <location>
        <begin position="1"/>
        <end position="26"/>
    </location>
</feature>
<gene>
    <name evidence="2" type="ORF">NX780_06670</name>
</gene>
<evidence type="ECO:0000256" key="1">
    <source>
        <dbReference type="SAM" id="SignalP"/>
    </source>
</evidence>
<accession>A0ABT2AII8</accession>
<evidence type="ECO:0000313" key="3">
    <source>
        <dbReference type="Proteomes" id="UP001206572"/>
    </source>
</evidence>
<dbReference type="RefSeq" id="WP_258827068.1">
    <property type="nucleotide sequence ID" value="NZ_JANUHA010000003.1"/>
</dbReference>
<keyword evidence="3" id="KW-1185">Reference proteome</keyword>
<organism evidence="2 3">
    <name type="scientific">Massilia agri</name>
    <dbReference type="NCBI Taxonomy" id="1886785"/>
    <lineage>
        <taxon>Bacteria</taxon>
        <taxon>Pseudomonadati</taxon>
        <taxon>Pseudomonadota</taxon>
        <taxon>Betaproteobacteria</taxon>
        <taxon>Burkholderiales</taxon>
        <taxon>Oxalobacteraceae</taxon>
        <taxon>Telluria group</taxon>
        <taxon>Massilia</taxon>
    </lineage>
</organism>
<sequence>MRTGLGRYAAYASILLVIFAPGNSHAAPRQNGSGDIALIAKLYKNFAWQALGTTQDVFGKPLQQQDETVLQQYFDPTLSALIVQDRECVSRRAEVCNMDFDPLFGSQDATVTDFTIQRESAGRIAVAFTSPSSGEKAKLLFHMKQSGAAWRINDVVYQDLRGASLRKLLATKLPGNGQR</sequence>
<proteinExistence type="predicted"/>
<reference evidence="2 3" key="1">
    <citation type="submission" date="2022-08" db="EMBL/GenBank/DDBJ databases">
        <title>Reclassification of Massilia species as members of the genera Telluria, Duganella, Pseudoduganella, Mokoshia gen. nov. and Zemynaea gen. nov. using orthogonal and non-orthogonal genome-based approaches.</title>
        <authorList>
            <person name="Bowman J.P."/>
        </authorList>
    </citation>
    <scope>NUCLEOTIDE SEQUENCE [LARGE SCALE GENOMIC DNA]</scope>
    <source>
        <strain evidence="2 3">JCM 31661</strain>
    </source>
</reference>
<dbReference type="EMBL" id="JANUHA010000003">
    <property type="protein sequence ID" value="MCS0596031.1"/>
    <property type="molecule type" value="Genomic_DNA"/>
</dbReference>
<dbReference type="Proteomes" id="UP001206572">
    <property type="component" value="Unassembled WGS sequence"/>
</dbReference>
<comment type="caution">
    <text evidence="2">The sequence shown here is derived from an EMBL/GenBank/DDBJ whole genome shotgun (WGS) entry which is preliminary data.</text>
</comment>
<evidence type="ECO:0000313" key="2">
    <source>
        <dbReference type="EMBL" id="MCS0596031.1"/>
    </source>
</evidence>